<dbReference type="Pfam" id="PF13455">
    <property type="entry name" value="MUG113"/>
    <property type="match status" value="1"/>
</dbReference>
<evidence type="ECO:0000313" key="2">
    <source>
        <dbReference type="Proteomes" id="UP001597521"/>
    </source>
</evidence>
<comment type="caution">
    <text evidence="1">The sequence shown here is derived from an EMBL/GenBank/DDBJ whole genome shotgun (WGS) entry which is preliminary data.</text>
</comment>
<protein>
    <submittedName>
        <fullName evidence="1">GIY-YIG nuclease family protein</fullName>
    </submittedName>
</protein>
<accession>A0ABW5QFI8</accession>
<organism evidence="1 2">
    <name type="scientific">Devosia albogilva</name>
    <dbReference type="NCBI Taxonomy" id="429726"/>
    <lineage>
        <taxon>Bacteria</taxon>
        <taxon>Pseudomonadati</taxon>
        <taxon>Pseudomonadota</taxon>
        <taxon>Alphaproteobacteria</taxon>
        <taxon>Hyphomicrobiales</taxon>
        <taxon>Devosiaceae</taxon>
        <taxon>Devosia</taxon>
    </lineage>
</organism>
<sequence>MVEKIPYYRVKKGYGYFQPTDTMKALGFRSVPCGRDGPEAHAIAREWVERWKRTRKAGSTAASAPRTAGYVYFLQVGNRIKIGFSVNPFTRAAAHRTSLPAAIDLMLAVPGTVADERSYHARFAAYRQKGEWFVAAAPLLREMMRIAGNALAKNESETEVGTPAKIAG</sequence>
<gene>
    <name evidence="1" type="ORF">ACFSX5_01145</name>
</gene>
<proteinExistence type="predicted"/>
<name>A0ABW5QFI8_9HYPH</name>
<reference evidence="2" key="1">
    <citation type="journal article" date="2019" name="Int. J. Syst. Evol. Microbiol.">
        <title>The Global Catalogue of Microorganisms (GCM) 10K type strain sequencing project: providing services to taxonomists for standard genome sequencing and annotation.</title>
        <authorList>
            <consortium name="The Broad Institute Genomics Platform"/>
            <consortium name="The Broad Institute Genome Sequencing Center for Infectious Disease"/>
            <person name="Wu L."/>
            <person name="Ma J."/>
        </authorList>
    </citation>
    <scope>NUCLEOTIDE SEQUENCE [LARGE SCALE GENOMIC DNA]</scope>
    <source>
        <strain evidence="2">CCM 7427</strain>
    </source>
</reference>
<evidence type="ECO:0000313" key="1">
    <source>
        <dbReference type="EMBL" id="MFD2646395.1"/>
    </source>
</evidence>
<keyword evidence="2" id="KW-1185">Reference proteome</keyword>
<dbReference type="EMBL" id="JBHUNP010000001">
    <property type="protein sequence ID" value="MFD2646395.1"/>
    <property type="molecule type" value="Genomic_DNA"/>
</dbReference>
<dbReference type="Proteomes" id="UP001597521">
    <property type="component" value="Unassembled WGS sequence"/>
</dbReference>
<dbReference type="RefSeq" id="WP_386835542.1">
    <property type="nucleotide sequence ID" value="NZ_JBHUNP010000001.1"/>
</dbReference>